<dbReference type="CDD" id="cd00024">
    <property type="entry name" value="CD_CSD"/>
    <property type="match status" value="1"/>
</dbReference>
<feature type="compositionally biased region" description="Low complexity" evidence="2">
    <location>
        <begin position="407"/>
        <end position="437"/>
    </location>
</feature>
<feature type="region of interest" description="Disordered" evidence="2">
    <location>
        <begin position="407"/>
        <end position="456"/>
    </location>
</feature>
<protein>
    <submittedName>
        <fullName evidence="4">DDE-domain-containing protein</fullName>
    </submittedName>
</protein>
<dbReference type="SUPFAM" id="SSF46689">
    <property type="entry name" value="Homeodomain-like"/>
    <property type="match status" value="1"/>
</dbReference>
<name>A0A8H6YVE1_9AGAR</name>
<keyword evidence="5" id="KW-1185">Reference proteome</keyword>
<sequence length="806" mass="89192">MYNLPPDIADVDLNLLSVEERMQLAIKTMDKTGMPERPAAKYFRVPRATLQSRQQGVLPRVEAHAHERVVSVVQEQVLVEWIKIVGCRGFPLSLETAGAYASAICGTTVGKSWPERFKARHPDLKVKWTTSLEECRAHALNPVVVNQYFTLLKETIDQYDIQFKNIYNMDEKGIQLRVGDRIKALVDRDQKTVQQIHNGNRDLVTIIECICADGTALHPSVVFEGVRRDLNWGADNPANARNSARFGSKKILPPATAERLDNPADYRLLILDGHNSHGTFRFMQFAEKHRIVVLCLPSHTTHALQPCDVGVFGPLARKWKARVSELARNYIVINKYNLLSNYSVARDQAFSTANIKAAFRKCGIWPLDESAVDVTLFEPAVNYMTQSAQPLPARLPSLLVPINPTVASSSAVPSSGATADDMSSTTSRTTLQSSAATVSGPFPAPERPSTPPHPNIDAHARNEVYEALYKIAVPSPLRGRPSIKAMAAENAQLRSIAQAAGVELERNHAQMILMDQENARLRKQLHAKKHKRKATYNTGYARLMTGAEIQAELLKELQKKQMAEMHVGLKKLFPGIKKSMVDAQKAKEAEEKEEARKAKAMAKEAEKIAKAAEKEAAKARKKAEREAAKAAKVAEKEAARAARARGRGRGRARSRGAVQGGARSRVQTAEEAWDSGDEADSVHNSPSEDKSDDTDNDANVGGLATGAPSDEEIDIGNEIEDMDESDNEDDDAEETGIDSINGHRWRDNHIEFQVLWTDADVTWEPLSNVNDCAAMDDYLAHRDADDPLLLPKRKYLINKALKATNE</sequence>
<evidence type="ECO:0000256" key="1">
    <source>
        <dbReference type="ARBA" id="ARBA00023125"/>
    </source>
</evidence>
<dbReference type="Pfam" id="PF03184">
    <property type="entry name" value="DDE_1"/>
    <property type="match status" value="1"/>
</dbReference>
<dbReference type="Gene3D" id="2.40.50.40">
    <property type="match status" value="1"/>
</dbReference>
<dbReference type="Proteomes" id="UP000623467">
    <property type="component" value="Unassembled WGS sequence"/>
</dbReference>
<evidence type="ECO:0000256" key="2">
    <source>
        <dbReference type="SAM" id="MobiDB-lite"/>
    </source>
</evidence>
<dbReference type="AlphaFoldDB" id="A0A8H6YVE1"/>
<keyword evidence="1" id="KW-0238">DNA-binding</keyword>
<dbReference type="PROSITE" id="PS51253">
    <property type="entry name" value="HTH_CENPB"/>
    <property type="match status" value="1"/>
</dbReference>
<evidence type="ECO:0000313" key="5">
    <source>
        <dbReference type="Proteomes" id="UP000623467"/>
    </source>
</evidence>
<dbReference type="EMBL" id="JACAZH010000006">
    <property type="protein sequence ID" value="KAF7367103.1"/>
    <property type="molecule type" value="Genomic_DNA"/>
</dbReference>
<dbReference type="OrthoDB" id="3158924at2759"/>
<dbReference type="InterPro" id="IPR016197">
    <property type="entry name" value="Chromo-like_dom_sf"/>
</dbReference>
<dbReference type="GO" id="GO:0003677">
    <property type="term" value="F:DNA binding"/>
    <property type="evidence" value="ECO:0007669"/>
    <property type="project" value="UniProtKB-KW"/>
</dbReference>
<gene>
    <name evidence="4" type="ORF">MSAN_00969900</name>
</gene>
<dbReference type="PANTHER" id="PTHR19303">
    <property type="entry name" value="TRANSPOSON"/>
    <property type="match status" value="1"/>
</dbReference>
<dbReference type="InterPro" id="IPR009057">
    <property type="entry name" value="Homeodomain-like_sf"/>
</dbReference>
<comment type="caution">
    <text evidence="4">The sequence shown here is derived from an EMBL/GenBank/DDBJ whole genome shotgun (WGS) entry which is preliminary data.</text>
</comment>
<evidence type="ECO:0000313" key="4">
    <source>
        <dbReference type="EMBL" id="KAF7367103.1"/>
    </source>
</evidence>
<feature type="compositionally biased region" description="Basic residues" evidence="2">
    <location>
        <begin position="642"/>
        <end position="654"/>
    </location>
</feature>
<dbReference type="PANTHER" id="PTHR19303:SF74">
    <property type="entry name" value="POGO TRANSPOSABLE ELEMENT WITH KRAB DOMAIN"/>
    <property type="match status" value="1"/>
</dbReference>
<dbReference type="GO" id="GO:0005634">
    <property type="term" value="C:nucleus"/>
    <property type="evidence" value="ECO:0007669"/>
    <property type="project" value="TreeGrafter"/>
</dbReference>
<proteinExistence type="predicted"/>
<evidence type="ECO:0000259" key="3">
    <source>
        <dbReference type="PROSITE" id="PS51253"/>
    </source>
</evidence>
<feature type="compositionally biased region" description="Acidic residues" evidence="2">
    <location>
        <begin position="709"/>
        <end position="736"/>
    </location>
</feature>
<accession>A0A8H6YVE1</accession>
<feature type="compositionally biased region" description="Low complexity" evidence="2">
    <location>
        <begin position="655"/>
        <end position="665"/>
    </location>
</feature>
<feature type="compositionally biased region" description="Pro residues" evidence="2">
    <location>
        <begin position="442"/>
        <end position="454"/>
    </location>
</feature>
<feature type="compositionally biased region" description="Basic and acidic residues" evidence="2">
    <location>
        <begin position="616"/>
        <end position="640"/>
    </location>
</feature>
<feature type="domain" description="HTH CENPB-type" evidence="3">
    <location>
        <begin position="62"/>
        <end position="127"/>
    </location>
</feature>
<dbReference type="InterPro" id="IPR006600">
    <property type="entry name" value="HTH_CenpB_DNA-bd_dom"/>
</dbReference>
<dbReference type="InterPro" id="IPR050863">
    <property type="entry name" value="CenT-Element_Derived"/>
</dbReference>
<dbReference type="Gene3D" id="3.30.420.10">
    <property type="entry name" value="Ribonuclease H-like superfamily/Ribonuclease H"/>
    <property type="match status" value="1"/>
</dbReference>
<organism evidence="4 5">
    <name type="scientific">Mycena sanguinolenta</name>
    <dbReference type="NCBI Taxonomy" id="230812"/>
    <lineage>
        <taxon>Eukaryota</taxon>
        <taxon>Fungi</taxon>
        <taxon>Dikarya</taxon>
        <taxon>Basidiomycota</taxon>
        <taxon>Agaricomycotina</taxon>
        <taxon>Agaricomycetes</taxon>
        <taxon>Agaricomycetidae</taxon>
        <taxon>Agaricales</taxon>
        <taxon>Marasmiineae</taxon>
        <taxon>Mycenaceae</taxon>
        <taxon>Mycena</taxon>
    </lineage>
</organism>
<dbReference type="InterPro" id="IPR036397">
    <property type="entry name" value="RNaseH_sf"/>
</dbReference>
<reference evidence="4" key="1">
    <citation type="submission" date="2020-05" db="EMBL/GenBank/DDBJ databases">
        <title>Mycena genomes resolve the evolution of fungal bioluminescence.</title>
        <authorList>
            <person name="Tsai I.J."/>
        </authorList>
    </citation>
    <scope>NUCLEOTIDE SEQUENCE</scope>
    <source>
        <strain evidence="4">160909Yilan</strain>
    </source>
</reference>
<dbReference type="InterPro" id="IPR004875">
    <property type="entry name" value="DDE_SF_endonuclease_dom"/>
</dbReference>
<feature type="region of interest" description="Disordered" evidence="2">
    <location>
        <begin position="616"/>
        <end position="740"/>
    </location>
</feature>
<dbReference type="SUPFAM" id="SSF54160">
    <property type="entry name" value="Chromo domain-like"/>
    <property type="match status" value="1"/>
</dbReference>